<dbReference type="AlphaFoldDB" id="A0A3E4WHX5"/>
<evidence type="ECO:0000313" key="4">
    <source>
        <dbReference type="Proteomes" id="UP000260780"/>
    </source>
</evidence>
<organism evidence="2 4">
    <name type="scientific">Phocaeicola plebeius</name>
    <dbReference type="NCBI Taxonomy" id="310297"/>
    <lineage>
        <taxon>Bacteria</taxon>
        <taxon>Pseudomonadati</taxon>
        <taxon>Bacteroidota</taxon>
        <taxon>Bacteroidia</taxon>
        <taxon>Bacteroidales</taxon>
        <taxon>Bacteroidaceae</taxon>
        <taxon>Phocaeicola</taxon>
    </lineage>
</organism>
<name>A0A3E4WHX5_9BACT</name>
<dbReference type="EMBL" id="QSTF01000006">
    <property type="protein sequence ID" value="RGM41795.1"/>
    <property type="molecule type" value="Genomic_DNA"/>
</dbReference>
<reference evidence="4 5" key="1">
    <citation type="submission" date="2018-08" db="EMBL/GenBank/DDBJ databases">
        <title>A genome reference for cultivated species of the human gut microbiota.</title>
        <authorList>
            <person name="Zou Y."/>
            <person name="Xue W."/>
            <person name="Luo G."/>
        </authorList>
    </citation>
    <scope>NUCLEOTIDE SEQUENCE [LARGE SCALE GENOMIC DNA]</scope>
    <source>
        <strain evidence="3 5">AM23-23</strain>
        <strain evidence="2 4">OM08-14</strain>
    </source>
</reference>
<feature type="signal peptide" evidence="1">
    <location>
        <begin position="1"/>
        <end position="29"/>
    </location>
</feature>
<dbReference type="Proteomes" id="UP000260780">
    <property type="component" value="Unassembled WGS sequence"/>
</dbReference>
<feature type="chain" id="PRO_5036337963" description="DUF4837 family protein" evidence="1">
    <location>
        <begin position="30"/>
        <end position="323"/>
    </location>
</feature>
<evidence type="ECO:0000256" key="1">
    <source>
        <dbReference type="SAM" id="SignalP"/>
    </source>
</evidence>
<evidence type="ECO:0000313" key="2">
    <source>
        <dbReference type="EMBL" id="RGM41795.1"/>
    </source>
</evidence>
<evidence type="ECO:0000313" key="5">
    <source>
        <dbReference type="Proteomes" id="UP000283485"/>
    </source>
</evidence>
<comment type="caution">
    <text evidence="2">The sequence shown here is derived from an EMBL/GenBank/DDBJ whole genome shotgun (WGS) entry which is preliminary data.</text>
</comment>
<dbReference type="EMBL" id="QRHQ01000001">
    <property type="protein sequence ID" value="RHF93520.1"/>
    <property type="molecule type" value="Genomic_DNA"/>
</dbReference>
<keyword evidence="1" id="KW-0732">Signal</keyword>
<evidence type="ECO:0000313" key="3">
    <source>
        <dbReference type="EMBL" id="RHF93520.1"/>
    </source>
</evidence>
<accession>A0A3E4WHX5</accession>
<sequence>MIKIITTFKKIMTRILLILLCLPMLFSCDQENKVYNAFIGEKGEKIVQMVKKDDINKIAYLAMFKDIEKDSIFMMSESIAQYYDIEGYDMFIGDSSNYFISEEMKELVNSKDWELSRLKVNTEFHITPYQYRTAYVNNNGDTIAKIIKRNALDGREAAILTDKRYTRRDTTTLIEAIKYLNADKVYIFDSIPSKLYVTNEDLINAYSYYRGFTNEFFFWNEAADENRFSINGANVRNVRDDRLYTKYWTNRFLTNEEILQIKQEKNSSKWKTVVYFYIPYEYDKEYASIHFNKNKNEYTIFMFNEKKTYTYNVSKKLWSSYGH</sequence>
<dbReference type="Proteomes" id="UP000283485">
    <property type="component" value="Unassembled WGS sequence"/>
</dbReference>
<proteinExistence type="predicted"/>
<evidence type="ECO:0008006" key="6">
    <source>
        <dbReference type="Google" id="ProtNLM"/>
    </source>
</evidence>
<dbReference type="PROSITE" id="PS51257">
    <property type="entry name" value="PROKAR_LIPOPROTEIN"/>
    <property type="match status" value="1"/>
</dbReference>
<gene>
    <name evidence="3" type="ORF">DW653_01255</name>
    <name evidence="2" type="ORF">DXC17_04120</name>
</gene>
<protein>
    <recommendedName>
        <fullName evidence="6">DUF4837 family protein</fullName>
    </recommendedName>
</protein>